<keyword evidence="2" id="KW-1185">Reference proteome</keyword>
<protein>
    <submittedName>
        <fullName evidence="1">Uncharacterized protein</fullName>
    </submittedName>
</protein>
<name>A0A9P6ADA5_9AGAM</name>
<proteinExistence type="predicted"/>
<dbReference type="AlphaFoldDB" id="A0A9P6ADA5"/>
<sequence>MHTIPSLVTLESAQSIWFISDLATLATISQNYHAYGVLCSPVARSADITVDSHALWICLDRFLMVAQ</sequence>
<accession>A0A9P6ADA5</accession>
<feature type="non-terminal residue" evidence="1">
    <location>
        <position position="67"/>
    </location>
</feature>
<organism evidence="1 2">
    <name type="scientific">Hydnum rufescens UP504</name>
    <dbReference type="NCBI Taxonomy" id="1448309"/>
    <lineage>
        <taxon>Eukaryota</taxon>
        <taxon>Fungi</taxon>
        <taxon>Dikarya</taxon>
        <taxon>Basidiomycota</taxon>
        <taxon>Agaricomycotina</taxon>
        <taxon>Agaricomycetes</taxon>
        <taxon>Cantharellales</taxon>
        <taxon>Hydnaceae</taxon>
        <taxon>Hydnum</taxon>
    </lineage>
</organism>
<evidence type="ECO:0000313" key="2">
    <source>
        <dbReference type="Proteomes" id="UP000886523"/>
    </source>
</evidence>
<gene>
    <name evidence="1" type="ORF">BS47DRAFT_1356072</name>
</gene>
<evidence type="ECO:0000313" key="1">
    <source>
        <dbReference type="EMBL" id="KAF9503623.1"/>
    </source>
</evidence>
<dbReference type="EMBL" id="MU129327">
    <property type="protein sequence ID" value="KAF9503623.1"/>
    <property type="molecule type" value="Genomic_DNA"/>
</dbReference>
<reference evidence="1" key="1">
    <citation type="journal article" date="2020" name="Nat. Commun.">
        <title>Large-scale genome sequencing of mycorrhizal fungi provides insights into the early evolution of symbiotic traits.</title>
        <authorList>
            <person name="Miyauchi S."/>
            <person name="Kiss E."/>
            <person name="Kuo A."/>
            <person name="Drula E."/>
            <person name="Kohler A."/>
            <person name="Sanchez-Garcia M."/>
            <person name="Morin E."/>
            <person name="Andreopoulos B."/>
            <person name="Barry K.W."/>
            <person name="Bonito G."/>
            <person name="Buee M."/>
            <person name="Carver A."/>
            <person name="Chen C."/>
            <person name="Cichocki N."/>
            <person name="Clum A."/>
            <person name="Culley D."/>
            <person name="Crous P.W."/>
            <person name="Fauchery L."/>
            <person name="Girlanda M."/>
            <person name="Hayes R.D."/>
            <person name="Keri Z."/>
            <person name="LaButti K."/>
            <person name="Lipzen A."/>
            <person name="Lombard V."/>
            <person name="Magnuson J."/>
            <person name="Maillard F."/>
            <person name="Murat C."/>
            <person name="Nolan M."/>
            <person name="Ohm R.A."/>
            <person name="Pangilinan J."/>
            <person name="Pereira M.F."/>
            <person name="Perotto S."/>
            <person name="Peter M."/>
            <person name="Pfister S."/>
            <person name="Riley R."/>
            <person name="Sitrit Y."/>
            <person name="Stielow J.B."/>
            <person name="Szollosi G."/>
            <person name="Zifcakova L."/>
            <person name="Stursova M."/>
            <person name="Spatafora J.W."/>
            <person name="Tedersoo L."/>
            <person name="Vaario L.M."/>
            <person name="Yamada A."/>
            <person name="Yan M."/>
            <person name="Wang P."/>
            <person name="Xu J."/>
            <person name="Bruns T."/>
            <person name="Baldrian P."/>
            <person name="Vilgalys R."/>
            <person name="Dunand C."/>
            <person name="Henrissat B."/>
            <person name="Grigoriev I.V."/>
            <person name="Hibbett D."/>
            <person name="Nagy L.G."/>
            <person name="Martin F.M."/>
        </authorList>
    </citation>
    <scope>NUCLEOTIDE SEQUENCE</scope>
    <source>
        <strain evidence="1">UP504</strain>
    </source>
</reference>
<comment type="caution">
    <text evidence="1">The sequence shown here is derived from an EMBL/GenBank/DDBJ whole genome shotgun (WGS) entry which is preliminary data.</text>
</comment>
<dbReference type="Proteomes" id="UP000886523">
    <property type="component" value="Unassembled WGS sequence"/>
</dbReference>